<protein>
    <recommendedName>
        <fullName evidence="4">AGL6-like MADS box transcription factor</fullName>
    </recommendedName>
</protein>
<evidence type="ECO:0000256" key="1">
    <source>
        <dbReference type="SAM" id="MobiDB-lite"/>
    </source>
</evidence>
<feature type="region of interest" description="Disordered" evidence="1">
    <location>
        <begin position="101"/>
        <end position="131"/>
    </location>
</feature>
<dbReference type="Proteomes" id="UP001489004">
    <property type="component" value="Unassembled WGS sequence"/>
</dbReference>
<feature type="compositionally biased region" description="Basic and acidic residues" evidence="1">
    <location>
        <begin position="108"/>
        <end position="119"/>
    </location>
</feature>
<organism evidence="2 3">
    <name type="scientific">[Myrmecia] bisecta</name>
    <dbReference type="NCBI Taxonomy" id="41462"/>
    <lineage>
        <taxon>Eukaryota</taxon>
        <taxon>Viridiplantae</taxon>
        <taxon>Chlorophyta</taxon>
        <taxon>core chlorophytes</taxon>
        <taxon>Trebouxiophyceae</taxon>
        <taxon>Trebouxiales</taxon>
        <taxon>Trebouxiaceae</taxon>
        <taxon>Myrmecia</taxon>
    </lineage>
</organism>
<reference evidence="2 3" key="1">
    <citation type="journal article" date="2024" name="Nat. Commun.">
        <title>Phylogenomics reveals the evolutionary origins of lichenization in chlorophyte algae.</title>
        <authorList>
            <person name="Puginier C."/>
            <person name="Libourel C."/>
            <person name="Otte J."/>
            <person name="Skaloud P."/>
            <person name="Haon M."/>
            <person name="Grisel S."/>
            <person name="Petersen M."/>
            <person name="Berrin J.G."/>
            <person name="Delaux P.M."/>
            <person name="Dal Grande F."/>
            <person name="Keller J."/>
        </authorList>
    </citation>
    <scope>NUCLEOTIDE SEQUENCE [LARGE SCALE GENOMIC DNA]</scope>
    <source>
        <strain evidence="2 3">SAG 2043</strain>
    </source>
</reference>
<proteinExistence type="predicted"/>
<dbReference type="EMBL" id="JALJOR010000002">
    <property type="protein sequence ID" value="KAK9823797.1"/>
    <property type="molecule type" value="Genomic_DNA"/>
</dbReference>
<accession>A0AAW1QQQ6</accession>
<evidence type="ECO:0000313" key="3">
    <source>
        <dbReference type="Proteomes" id="UP001489004"/>
    </source>
</evidence>
<sequence>MEASQAHNLAEPSLNHPAGRLYELSTMQQALTPAHALLLEAELLKAAALQSMSNTLTAKRARLSALDAGLWEAASPAQDARQLQMELQHVLHAQQAELVARGLQQPVDRTRKREPSDNKRTRRSNSLASTLSSVSALSNDVTSDEGSYEGCCHSSEYAFLASGDYSFFEKVPPANICPSDPLQSLRWKAAQGALPDEWIY</sequence>
<evidence type="ECO:0000313" key="2">
    <source>
        <dbReference type="EMBL" id="KAK9823797.1"/>
    </source>
</evidence>
<gene>
    <name evidence="2" type="ORF">WJX72_005564</name>
</gene>
<keyword evidence="3" id="KW-1185">Reference proteome</keyword>
<evidence type="ECO:0008006" key="4">
    <source>
        <dbReference type="Google" id="ProtNLM"/>
    </source>
</evidence>
<name>A0AAW1QQQ6_9CHLO</name>
<dbReference type="AlphaFoldDB" id="A0AAW1QQQ6"/>
<comment type="caution">
    <text evidence="2">The sequence shown here is derived from an EMBL/GenBank/DDBJ whole genome shotgun (WGS) entry which is preliminary data.</text>
</comment>